<keyword evidence="2" id="KW-0548">Nucleotidyltransferase</keyword>
<evidence type="ECO:0000259" key="7">
    <source>
        <dbReference type="Pfam" id="PF17917"/>
    </source>
</evidence>
<dbReference type="GO" id="GO:0016787">
    <property type="term" value="F:hydrolase activity"/>
    <property type="evidence" value="ECO:0007669"/>
    <property type="project" value="UniProtKB-KW"/>
</dbReference>
<evidence type="ECO:0000256" key="4">
    <source>
        <dbReference type="ARBA" id="ARBA00022759"/>
    </source>
</evidence>
<dbReference type="PANTHER" id="PTHR34072">
    <property type="entry name" value="ENZYMATIC POLYPROTEIN-RELATED"/>
    <property type="match status" value="1"/>
</dbReference>
<dbReference type="EMBL" id="CANTFK010000842">
    <property type="protein sequence ID" value="CAI5730830.1"/>
    <property type="molecule type" value="Genomic_DNA"/>
</dbReference>
<dbReference type="GO" id="GO:0004519">
    <property type="term" value="F:endonuclease activity"/>
    <property type="evidence" value="ECO:0007669"/>
    <property type="project" value="UniProtKB-KW"/>
</dbReference>
<dbReference type="Proteomes" id="UP001159659">
    <property type="component" value="Unassembled WGS sequence"/>
</dbReference>
<comment type="caution">
    <text evidence="8">The sequence shown here is derived from an EMBL/GenBank/DDBJ whole genome shotgun (WGS) entry which is preliminary data.</text>
</comment>
<keyword evidence="3" id="KW-0540">Nuclease</keyword>
<dbReference type="InterPro" id="IPR041373">
    <property type="entry name" value="RT_RNaseH"/>
</dbReference>
<evidence type="ECO:0000256" key="5">
    <source>
        <dbReference type="ARBA" id="ARBA00022801"/>
    </source>
</evidence>
<evidence type="ECO:0000313" key="9">
    <source>
        <dbReference type="Proteomes" id="UP001159659"/>
    </source>
</evidence>
<evidence type="ECO:0000256" key="1">
    <source>
        <dbReference type="ARBA" id="ARBA00022679"/>
    </source>
</evidence>
<organism evidence="8 9">
    <name type="scientific">Peronospora farinosa</name>
    <dbReference type="NCBI Taxonomy" id="134698"/>
    <lineage>
        <taxon>Eukaryota</taxon>
        <taxon>Sar</taxon>
        <taxon>Stramenopiles</taxon>
        <taxon>Oomycota</taxon>
        <taxon>Peronosporomycetes</taxon>
        <taxon>Peronosporales</taxon>
        <taxon>Peronosporaceae</taxon>
        <taxon>Peronospora</taxon>
    </lineage>
</organism>
<dbReference type="Pfam" id="PF17917">
    <property type="entry name" value="RT_RNaseH"/>
    <property type="match status" value="1"/>
</dbReference>
<evidence type="ECO:0000256" key="3">
    <source>
        <dbReference type="ARBA" id="ARBA00022722"/>
    </source>
</evidence>
<feature type="domain" description="Reverse transcriptase RNase H-like" evidence="7">
    <location>
        <begin position="3"/>
        <end position="50"/>
    </location>
</feature>
<evidence type="ECO:0000256" key="2">
    <source>
        <dbReference type="ARBA" id="ARBA00022695"/>
    </source>
</evidence>
<keyword evidence="6" id="KW-0695">RNA-directed DNA polymerase</keyword>
<reference evidence="8" key="1">
    <citation type="submission" date="2022-12" db="EMBL/GenBank/DDBJ databases">
        <authorList>
            <person name="Webb A."/>
        </authorList>
    </citation>
    <scope>NUCLEOTIDE SEQUENCE</scope>
    <source>
        <strain evidence="8">Pf2</strain>
    </source>
</reference>
<dbReference type="GO" id="GO:0003964">
    <property type="term" value="F:RNA-directed DNA polymerase activity"/>
    <property type="evidence" value="ECO:0007669"/>
    <property type="project" value="UniProtKB-KW"/>
</dbReference>
<name>A0AAV0U4L9_9STRA</name>
<dbReference type="AlphaFoldDB" id="A0AAV0U4L9"/>
<sequence length="142" mass="16129">MRYALIKFRVHLLGERTFALYTNHASLCTAMKSPHLPQRMARWLSFSSEYNFVVHYKPGKTNILADALSRRPDYDPWTSLSRQATDDKEDDDRCAMCVSLNLTRVTPEPCSFDEIVAAYKGDSDYADIIEYLRAPSDAALGA</sequence>
<proteinExistence type="predicted"/>
<keyword evidence="4" id="KW-0255">Endonuclease</keyword>
<evidence type="ECO:0000313" key="8">
    <source>
        <dbReference type="EMBL" id="CAI5730830.1"/>
    </source>
</evidence>
<evidence type="ECO:0000256" key="6">
    <source>
        <dbReference type="ARBA" id="ARBA00022918"/>
    </source>
</evidence>
<dbReference type="PANTHER" id="PTHR34072:SF56">
    <property type="entry name" value="REVERSE TRANSCRIPTASE_RETROTRANSPOSON-DERIVED PROTEIN RNASE H-LIKE DOMAIN-CONTAINING PROTEIN"/>
    <property type="match status" value="1"/>
</dbReference>
<accession>A0AAV0U4L9</accession>
<gene>
    <name evidence="8" type="ORF">PFR002_LOCUS6398</name>
</gene>
<keyword evidence="5" id="KW-0378">Hydrolase</keyword>
<keyword evidence="1" id="KW-0808">Transferase</keyword>
<protein>
    <recommendedName>
        <fullName evidence="7">Reverse transcriptase RNase H-like domain-containing protein</fullName>
    </recommendedName>
</protein>